<sequence length="77" mass="8878">MALWARKHHDAIKAKADATVVAIIDNCNIHHPETEYFQSLDVFLEQKPDVNRVIIATPNYDHSISAQRLLETDMIFF</sequence>
<keyword evidence="2" id="KW-1185">Reference proteome</keyword>
<evidence type="ECO:0000313" key="1">
    <source>
        <dbReference type="EMBL" id="WOC52327.1"/>
    </source>
</evidence>
<accession>A0AAU0F4Q0</accession>
<evidence type="ECO:0000313" key="2">
    <source>
        <dbReference type="Proteomes" id="UP001432059"/>
    </source>
</evidence>
<proteinExistence type="predicted"/>
<reference evidence="1" key="1">
    <citation type="submission" date="2023-10" db="EMBL/GenBank/DDBJ databases">
        <title>Characterization and whole genome sequencing of a novel strain of Bergeyella porcorum QD2021 isolated from pig.</title>
        <authorList>
            <person name="Liu G."/>
            <person name="Chen C."/>
            <person name="Han X."/>
        </authorList>
    </citation>
    <scope>NUCLEOTIDE SEQUENCE</scope>
    <source>
        <strain evidence="1">QD2021</strain>
    </source>
</reference>
<organism evidence="1 2">
    <name type="scientific">Bergeyella porcorum</name>
    <dbReference type="NCBI Taxonomy" id="1735111"/>
    <lineage>
        <taxon>Bacteria</taxon>
        <taxon>Pseudomonadati</taxon>
        <taxon>Bacteroidota</taxon>
        <taxon>Flavobacteriia</taxon>
        <taxon>Flavobacteriales</taxon>
        <taxon>Weeksellaceae</taxon>
        <taxon>Bergeyella</taxon>
    </lineage>
</organism>
<dbReference type="KEGG" id="bpor:BPO_1680"/>
<dbReference type="InterPro" id="IPR036291">
    <property type="entry name" value="NAD(P)-bd_dom_sf"/>
</dbReference>
<name>A0AAU0F4Q0_9FLAO</name>
<dbReference type="Proteomes" id="UP001432059">
    <property type="component" value="Chromosome"/>
</dbReference>
<evidence type="ECO:0008006" key="3">
    <source>
        <dbReference type="Google" id="ProtNLM"/>
    </source>
</evidence>
<gene>
    <name evidence="1" type="ORF">BPO_1680</name>
</gene>
<dbReference type="EMBL" id="CP136426">
    <property type="protein sequence ID" value="WOC52327.1"/>
    <property type="molecule type" value="Genomic_DNA"/>
</dbReference>
<protein>
    <recommendedName>
        <fullName evidence="3">Gfo/Idh/MocA-like oxidoreductase N-terminal domain-containing protein</fullName>
    </recommendedName>
</protein>
<dbReference type="Gene3D" id="3.40.50.720">
    <property type="entry name" value="NAD(P)-binding Rossmann-like Domain"/>
    <property type="match status" value="1"/>
</dbReference>
<dbReference type="AlphaFoldDB" id="A0AAU0F4Q0"/>
<dbReference type="RefSeq" id="WP_327983776.1">
    <property type="nucleotide sequence ID" value="NZ_CP136426.1"/>
</dbReference>
<dbReference type="SUPFAM" id="SSF51735">
    <property type="entry name" value="NAD(P)-binding Rossmann-fold domains"/>
    <property type="match status" value="1"/>
</dbReference>